<dbReference type="PANTHER" id="PTHR43279:SF1">
    <property type="entry name" value="CATECHOL-2,3-DIOXYGENASE"/>
    <property type="match status" value="1"/>
</dbReference>
<dbReference type="OMA" id="GGYHHHM"/>
<evidence type="ECO:0000313" key="4">
    <source>
        <dbReference type="Proteomes" id="UP001190825"/>
    </source>
</evidence>
<dbReference type="GO" id="GO:0051213">
    <property type="term" value="F:dioxygenase activity"/>
    <property type="evidence" value="ECO:0007669"/>
    <property type="project" value="UniProtKB-KW"/>
</dbReference>
<dbReference type="Proteomes" id="UP001190825">
    <property type="component" value="Unassembled WGS sequence"/>
</dbReference>
<gene>
    <name evidence="2" type="ORF">BMJ33_08170</name>
    <name evidence="3" type="ORF">EMEDMD4_90047</name>
</gene>
<keyword evidence="3" id="KW-0223">Dioxygenase</keyword>
<dbReference type="CDD" id="cd07255">
    <property type="entry name" value="VOC_BsCatE_like_N"/>
    <property type="match status" value="1"/>
</dbReference>
<name>A0A508X954_9HYPH</name>
<dbReference type="InterPro" id="IPR029068">
    <property type="entry name" value="Glyas_Bleomycin-R_OHBP_Dase"/>
</dbReference>
<dbReference type="Proteomes" id="UP000507954">
    <property type="component" value="Unassembled WGS sequence"/>
</dbReference>
<accession>A0A508X954</accession>
<keyword evidence="3" id="KW-0560">Oxidoreductase</keyword>
<evidence type="ECO:0000259" key="1">
    <source>
        <dbReference type="PROSITE" id="PS51819"/>
    </source>
</evidence>
<dbReference type="CDD" id="cd16359">
    <property type="entry name" value="VOC_BsCatE_like_C"/>
    <property type="match status" value="1"/>
</dbReference>
<reference evidence="2" key="1">
    <citation type="submission" date="2017-04" db="EMBL/GenBank/DDBJ databases">
        <authorList>
            <person name="Porter S."/>
            <person name="Friesen M.L."/>
            <person name="Faber-Hammond J."/>
        </authorList>
    </citation>
    <scope>NUCLEOTIDE SEQUENCE</scope>
    <source>
        <strain evidence="2">Str16</strain>
    </source>
</reference>
<dbReference type="PROSITE" id="PS51819">
    <property type="entry name" value="VOC"/>
    <property type="match status" value="1"/>
</dbReference>
<protein>
    <submittedName>
        <fullName evidence="2 3">Glyoxalase</fullName>
    </submittedName>
</protein>
<dbReference type="SUPFAM" id="SSF54593">
    <property type="entry name" value="Glyoxalase/Bleomycin resistance protein/Dihydroxybiphenyl dioxygenase"/>
    <property type="match status" value="2"/>
</dbReference>
<dbReference type="EMBL" id="CABFNB010000161">
    <property type="protein sequence ID" value="VTZ65555.1"/>
    <property type="molecule type" value="Genomic_DNA"/>
</dbReference>
<sequence>MMMDTSHLKPVSFPADHATAMPAYVDQSHLVVSDLDAVSSWYQRILGLSPIDTSTNGVTLGVAGTPLLTLTGGGSAKKAPVSAPGLFHHAFLVPDRAGLGRWLVHASENGVQLQGASDHLVSEAIYLADPEGNGIEIYRDRPREEWNYSADGMVAVNTLPLDLQALYDETPKSGWNGLPPGTALGHIHLQVSDIPQAEAFFRDALGLDLMARYPGASFFATGKYHHHVAANIWNSRGAPKRQGNITGLADYTIRFRDPAVLAATIEKLDALELVVNRSGSAYSLIDPWGIGLNLEG</sequence>
<dbReference type="Gene3D" id="3.10.180.10">
    <property type="entry name" value="2,3-Dihydroxybiphenyl 1,2-Dioxygenase, domain 1"/>
    <property type="match status" value="2"/>
</dbReference>
<dbReference type="AlphaFoldDB" id="A0A508X954"/>
<dbReference type="EMBL" id="NBUC01000059">
    <property type="protein sequence ID" value="PLU05613.1"/>
    <property type="molecule type" value="Genomic_DNA"/>
</dbReference>
<feature type="domain" description="VOC" evidence="1">
    <location>
        <begin position="24"/>
        <end position="140"/>
    </location>
</feature>
<reference evidence="3" key="3">
    <citation type="submission" date="2019-06" db="EMBL/GenBank/DDBJ databases">
        <authorList>
            <person name="Le Quere A."/>
            <person name="Colella S."/>
        </authorList>
    </citation>
    <scope>NUCLEOTIDE SEQUENCE</scope>
    <source>
        <strain evidence="3">EmedicaeMD41</strain>
    </source>
</reference>
<evidence type="ECO:0000313" key="2">
    <source>
        <dbReference type="EMBL" id="PLU05613.1"/>
    </source>
</evidence>
<organism evidence="3">
    <name type="scientific">Sinorhizobium medicae</name>
    <dbReference type="NCBI Taxonomy" id="110321"/>
    <lineage>
        <taxon>Bacteria</taxon>
        <taxon>Pseudomonadati</taxon>
        <taxon>Pseudomonadota</taxon>
        <taxon>Alphaproteobacteria</taxon>
        <taxon>Hyphomicrobiales</taxon>
        <taxon>Rhizobiaceae</taxon>
        <taxon>Sinorhizobium/Ensifer group</taxon>
        <taxon>Sinorhizobium</taxon>
    </lineage>
</organism>
<dbReference type="Pfam" id="PF00903">
    <property type="entry name" value="Glyoxalase"/>
    <property type="match status" value="2"/>
</dbReference>
<dbReference type="InterPro" id="IPR004360">
    <property type="entry name" value="Glyas_Fos-R_dOase_dom"/>
</dbReference>
<proteinExistence type="predicted"/>
<reference evidence="2 4" key="2">
    <citation type="journal article" date="2018" name="FEMS Microbiol. Ecol.">
        <title>Co-invading symbiotic mutualists of Medicago polymorpha retain high ancestral diversity and contain diverse accessory genomes.</title>
        <authorList>
            <person name="Porter S.S."/>
            <person name="Faber-Hammond J.J."/>
            <person name="Friesen M.L."/>
        </authorList>
    </citation>
    <scope>NUCLEOTIDE SEQUENCE [LARGE SCALE GENOMIC DNA]</scope>
    <source>
        <strain evidence="2 4">Str16</strain>
    </source>
</reference>
<evidence type="ECO:0000313" key="3">
    <source>
        <dbReference type="EMBL" id="VTZ65555.1"/>
    </source>
</evidence>
<keyword evidence="4" id="KW-1185">Reference proteome</keyword>
<dbReference type="PANTHER" id="PTHR43279">
    <property type="entry name" value="CATECHOL-2,3-DIOXYGENASE"/>
    <property type="match status" value="1"/>
</dbReference>
<dbReference type="InterPro" id="IPR037523">
    <property type="entry name" value="VOC_core"/>
</dbReference>